<comment type="caution">
    <text evidence="5">The sequence shown here is derived from an EMBL/GenBank/DDBJ whole genome shotgun (WGS) entry which is preliminary data.</text>
</comment>
<evidence type="ECO:0000256" key="3">
    <source>
        <dbReference type="SAM" id="MobiDB-lite"/>
    </source>
</evidence>
<dbReference type="CDD" id="cd12148">
    <property type="entry name" value="fungal_TF_MHR"/>
    <property type="match status" value="1"/>
</dbReference>
<evidence type="ECO:0000256" key="1">
    <source>
        <dbReference type="ARBA" id="ARBA00004123"/>
    </source>
</evidence>
<dbReference type="InterPro" id="IPR050613">
    <property type="entry name" value="Sec_Metabolite_Reg"/>
</dbReference>
<gene>
    <name evidence="5" type="ORF">EJ08DRAFT_592303</name>
</gene>
<name>A0A9P4NN58_9PEZI</name>
<dbReference type="InterPro" id="IPR036864">
    <property type="entry name" value="Zn2-C6_fun-type_DNA-bd_sf"/>
</dbReference>
<reference evidence="5" key="1">
    <citation type="journal article" date="2020" name="Stud. Mycol.">
        <title>101 Dothideomycetes genomes: a test case for predicting lifestyles and emergence of pathogens.</title>
        <authorList>
            <person name="Haridas S."/>
            <person name="Albert R."/>
            <person name="Binder M."/>
            <person name="Bloem J."/>
            <person name="Labutti K."/>
            <person name="Salamov A."/>
            <person name="Andreopoulos B."/>
            <person name="Baker S."/>
            <person name="Barry K."/>
            <person name="Bills G."/>
            <person name="Bluhm B."/>
            <person name="Cannon C."/>
            <person name="Castanera R."/>
            <person name="Culley D."/>
            <person name="Daum C."/>
            <person name="Ezra D."/>
            <person name="Gonzalez J."/>
            <person name="Henrissat B."/>
            <person name="Kuo A."/>
            <person name="Liang C."/>
            <person name="Lipzen A."/>
            <person name="Lutzoni F."/>
            <person name="Magnuson J."/>
            <person name="Mondo S."/>
            <person name="Nolan M."/>
            <person name="Ohm R."/>
            <person name="Pangilinan J."/>
            <person name="Park H.-J."/>
            <person name="Ramirez L."/>
            <person name="Alfaro M."/>
            <person name="Sun H."/>
            <person name="Tritt A."/>
            <person name="Yoshinaga Y."/>
            <person name="Zwiers L.-H."/>
            <person name="Turgeon B."/>
            <person name="Goodwin S."/>
            <person name="Spatafora J."/>
            <person name="Crous P."/>
            <person name="Grigoriev I."/>
        </authorList>
    </citation>
    <scope>NUCLEOTIDE SEQUENCE</scope>
    <source>
        <strain evidence="5">CBS 130266</strain>
    </source>
</reference>
<evidence type="ECO:0000259" key="4">
    <source>
        <dbReference type="PROSITE" id="PS50048"/>
    </source>
</evidence>
<dbReference type="PANTHER" id="PTHR31001">
    <property type="entry name" value="UNCHARACTERIZED TRANSCRIPTIONAL REGULATORY PROTEIN"/>
    <property type="match status" value="1"/>
</dbReference>
<feature type="region of interest" description="Disordered" evidence="3">
    <location>
        <begin position="80"/>
        <end position="100"/>
    </location>
</feature>
<dbReference type="AlphaFoldDB" id="A0A9P4NN58"/>
<keyword evidence="2" id="KW-0539">Nucleus</keyword>
<dbReference type="GO" id="GO:0008270">
    <property type="term" value="F:zinc ion binding"/>
    <property type="evidence" value="ECO:0007669"/>
    <property type="project" value="InterPro"/>
</dbReference>
<feature type="compositionally biased region" description="Basic and acidic residues" evidence="3">
    <location>
        <begin position="80"/>
        <end position="89"/>
    </location>
</feature>
<dbReference type="Proteomes" id="UP000800235">
    <property type="component" value="Unassembled WGS sequence"/>
</dbReference>
<dbReference type="EMBL" id="MU007055">
    <property type="protein sequence ID" value="KAF2428364.1"/>
    <property type="molecule type" value="Genomic_DNA"/>
</dbReference>
<accession>A0A9P4NN58</accession>
<proteinExistence type="predicted"/>
<dbReference type="Gene3D" id="4.10.240.10">
    <property type="entry name" value="Zn(2)-C6 fungal-type DNA-binding domain"/>
    <property type="match status" value="1"/>
</dbReference>
<evidence type="ECO:0000313" key="6">
    <source>
        <dbReference type="Proteomes" id="UP000800235"/>
    </source>
</evidence>
<dbReference type="PANTHER" id="PTHR31001:SF90">
    <property type="entry name" value="CENTROMERE DNA-BINDING PROTEIN COMPLEX CBF3 SUBUNIT B"/>
    <property type="match status" value="1"/>
</dbReference>
<organism evidence="5 6">
    <name type="scientific">Tothia fuscella</name>
    <dbReference type="NCBI Taxonomy" id="1048955"/>
    <lineage>
        <taxon>Eukaryota</taxon>
        <taxon>Fungi</taxon>
        <taxon>Dikarya</taxon>
        <taxon>Ascomycota</taxon>
        <taxon>Pezizomycotina</taxon>
        <taxon>Dothideomycetes</taxon>
        <taxon>Pleosporomycetidae</taxon>
        <taxon>Venturiales</taxon>
        <taxon>Cylindrosympodiaceae</taxon>
        <taxon>Tothia</taxon>
    </lineage>
</organism>
<evidence type="ECO:0000256" key="2">
    <source>
        <dbReference type="ARBA" id="ARBA00023242"/>
    </source>
</evidence>
<comment type="subcellular location">
    <subcellularLocation>
        <location evidence="1">Nucleus</location>
    </subcellularLocation>
</comment>
<dbReference type="GO" id="GO:0005634">
    <property type="term" value="C:nucleus"/>
    <property type="evidence" value="ECO:0007669"/>
    <property type="project" value="UniProtKB-SubCell"/>
</dbReference>
<dbReference type="CDD" id="cd00067">
    <property type="entry name" value="GAL4"/>
    <property type="match status" value="1"/>
</dbReference>
<feature type="domain" description="Zn(2)-C6 fungal-type" evidence="4">
    <location>
        <begin position="17"/>
        <end position="46"/>
    </location>
</feature>
<dbReference type="Pfam" id="PF00172">
    <property type="entry name" value="Zn_clus"/>
    <property type="match status" value="1"/>
</dbReference>
<evidence type="ECO:0000313" key="5">
    <source>
        <dbReference type="EMBL" id="KAF2428364.1"/>
    </source>
</evidence>
<dbReference type="PROSITE" id="PS50048">
    <property type="entry name" value="ZN2_CY6_FUNGAL_2"/>
    <property type="match status" value="1"/>
</dbReference>
<dbReference type="SUPFAM" id="SSF57701">
    <property type="entry name" value="Zn2/Cys6 DNA-binding domain"/>
    <property type="match status" value="1"/>
</dbReference>
<sequence>MPKTANPTAVPRQRPVSCRFCRTRKLRCSRDTPCTNCVSRGIECDLRPPAILVDTDTSQIDLVERVRKLEELVEKQRLQLTESAKHSSDDSQGQPEGLEKQPIDDLETDMAGLEGIFSRPLLLMICVLIFLQQEKIPASKIIFRICSIDGFMQSLPYVMRSVPSNPTIFEPIRCIWLPQYPEAKILLTKFVQDIDHIHHVVHTPSLLCVLDGVYHSIQHQGEMKPGNVILLLSIFASSTHSWLQQDCDRGLSLHAADINTQAPLWIKAMEDVLDIAVKTAGVSIEGILGIIIAVFVVADLEGFFRRMRSMYTTALAIAKELNLHCLDHPSNIESATLVRTEMGRRVWWYLVASEMMAARVKSLFGGMYHSHPRQMIVKKPLNVNDEELVDGLITVGRPMSQPTSMSYFLQRLRLAEIARSIVDRRPLLMASGTASYDLILDTDTELQKVFNELPPFFAMTKAQLTEKYGLDAQQASDLAHQGYGFHSMIYSQRCMLHFPFLSRGYSDLTYASSRDICIQSARLVIQTETRLANSDVIQTTRFQFLDLLVGVFVASMVLLMDLCHRRLSPQQDEQRREIVDAFRILEDARHGSDTTARFLDSLIHIMRKHQISPPQPKGQPTVAIVENAEGATSSVNDSHSSATLCETAGNFPATTTNWRSLEANELHSFDALGVEVSSVEDLSSYFGDLAEGFEQGLDVGNYDWDNLFSGLDSTLM</sequence>
<dbReference type="OrthoDB" id="3014581at2759"/>
<keyword evidence="6" id="KW-1185">Reference proteome</keyword>
<dbReference type="InterPro" id="IPR001138">
    <property type="entry name" value="Zn2Cys6_DnaBD"/>
</dbReference>
<dbReference type="SMART" id="SM00066">
    <property type="entry name" value="GAL4"/>
    <property type="match status" value="1"/>
</dbReference>
<protein>
    <recommendedName>
        <fullName evidence="4">Zn(2)-C6 fungal-type domain-containing protein</fullName>
    </recommendedName>
</protein>
<dbReference type="PROSITE" id="PS00463">
    <property type="entry name" value="ZN2_CY6_FUNGAL_1"/>
    <property type="match status" value="1"/>
</dbReference>
<dbReference type="GO" id="GO:0000981">
    <property type="term" value="F:DNA-binding transcription factor activity, RNA polymerase II-specific"/>
    <property type="evidence" value="ECO:0007669"/>
    <property type="project" value="InterPro"/>
</dbReference>